<evidence type="ECO:0000313" key="3">
    <source>
        <dbReference type="Proteomes" id="UP000187609"/>
    </source>
</evidence>
<keyword evidence="1" id="KW-0472">Membrane</keyword>
<proteinExistence type="predicted"/>
<keyword evidence="1" id="KW-1133">Transmembrane helix</keyword>
<comment type="caution">
    <text evidence="2">The sequence shown here is derived from an EMBL/GenBank/DDBJ whole genome shotgun (WGS) entry which is preliminary data.</text>
</comment>
<dbReference type="EMBL" id="MJEQ01002655">
    <property type="protein sequence ID" value="OIT26816.1"/>
    <property type="molecule type" value="Genomic_DNA"/>
</dbReference>
<keyword evidence="1" id="KW-0812">Transmembrane</keyword>
<accession>A0A1J6KPN5</accession>
<name>A0A1J6KPN5_NICAT</name>
<keyword evidence="3" id="KW-1185">Reference proteome</keyword>
<sequence length="120" mass="14605">MCLHFGTAKFASHGYRRTACRSLGCQNLFFPLVESYKWSSYAEFKDKKWMVHIIYDLRCWRWWCTMTTNKEYLQAKKEKQLAALHLSRWRRNKNNLWWINLVSKLKVLFLFFLVTNLSDV</sequence>
<reference evidence="2" key="1">
    <citation type="submission" date="2016-11" db="EMBL/GenBank/DDBJ databases">
        <title>The genome of Nicotiana attenuata.</title>
        <authorList>
            <person name="Xu S."/>
            <person name="Brockmoeller T."/>
            <person name="Gaquerel E."/>
            <person name="Navarro A."/>
            <person name="Kuhl H."/>
            <person name="Gase K."/>
            <person name="Ling Z."/>
            <person name="Zhou W."/>
            <person name="Kreitzer C."/>
            <person name="Stanke M."/>
            <person name="Tang H."/>
            <person name="Lyons E."/>
            <person name="Pandey P."/>
            <person name="Pandey S.P."/>
            <person name="Timmermann B."/>
            <person name="Baldwin I.T."/>
        </authorList>
    </citation>
    <scope>NUCLEOTIDE SEQUENCE [LARGE SCALE GENOMIC DNA]</scope>
    <source>
        <strain evidence="2">UT</strain>
    </source>
</reference>
<dbReference type="Gramene" id="OIT26816">
    <property type="protein sequence ID" value="OIT26816"/>
    <property type="gene ID" value="A4A49_51129"/>
</dbReference>
<organism evidence="2 3">
    <name type="scientific">Nicotiana attenuata</name>
    <name type="common">Coyote tobacco</name>
    <dbReference type="NCBI Taxonomy" id="49451"/>
    <lineage>
        <taxon>Eukaryota</taxon>
        <taxon>Viridiplantae</taxon>
        <taxon>Streptophyta</taxon>
        <taxon>Embryophyta</taxon>
        <taxon>Tracheophyta</taxon>
        <taxon>Spermatophyta</taxon>
        <taxon>Magnoliopsida</taxon>
        <taxon>eudicotyledons</taxon>
        <taxon>Gunneridae</taxon>
        <taxon>Pentapetalae</taxon>
        <taxon>asterids</taxon>
        <taxon>lamiids</taxon>
        <taxon>Solanales</taxon>
        <taxon>Solanaceae</taxon>
        <taxon>Nicotianoideae</taxon>
        <taxon>Nicotianeae</taxon>
        <taxon>Nicotiana</taxon>
    </lineage>
</organism>
<protein>
    <submittedName>
        <fullName evidence="2">Uncharacterized protein</fullName>
    </submittedName>
</protein>
<gene>
    <name evidence="2" type="ORF">A4A49_51129</name>
</gene>
<evidence type="ECO:0000313" key="2">
    <source>
        <dbReference type="EMBL" id="OIT26816.1"/>
    </source>
</evidence>
<dbReference type="AlphaFoldDB" id="A0A1J6KPN5"/>
<evidence type="ECO:0000256" key="1">
    <source>
        <dbReference type="SAM" id="Phobius"/>
    </source>
</evidence>
<feature type="transmembrane region" description="Helical" evidence="1">
    <location>
        <begin position="96"/>
        <end position="114"/>
    </location>
</feature>
<dbReference type="Proteomes" id="UP000187609">
    <property type="component" value="Unassembled WGS sequence"/>
</dbReference>